<protein>
    <recommendedName>
        <fullName evidence="2">RRP12 HEAT domain-containing protein</fullName>
    </recommendedName>
</protein>
<dbReference type="PANTHER" id="PTHR48287">
    <property type="entry name" value="ARM REPEAT SUPERFAMILY PROTEIN"/>
    <property type="match status" value="1"/>
</dbReference>
<evidence type="ECO:0000256" key="1">
    <source>
        <dbReference type="ARBA" id="ARBA00007690"/>
    </source>
</evidence>
<gene>
    <name evidence="3" type="ORF">CHUDEA8_3380</name>
</gene>
<dbReference type="VEuPathDB" id="CryptoDB:Chro.80391"/>
<dbReference type="InterPro" id="IPR011989">
    <property type="entry name" value="ARM-like"/>
</dbReference>
<dbReference type="EMBL" id="LN877954">
    <property type="protein sequence ID" value="CUV07890.1"/>
    <property type="molecule type" value="Genomic_DNA"/>
</dbReference>
<dbReference type="VEuPathDB" id="CryptoDB:CHUDEA8_3380"/>
<dbReference type="VEuPathDB" id="CryptoDB:GY17_00000780"/>
<dbReference type="PANTHER" id="PTHR48287:SF1">
    <property type="entry name" value="ARM REPEAT SUPERFAMILY PROTEIN"/>
    <property type="match status" value="1"/>
</dbReference>
<evidence type="ECO:0000313" key="3">
    <source>
        <dbReference type="EMBL" id="CUV07890.1"/>
    </source>
</evidence>
<feature type="domain" description="RRP12 HEAT" evidence="2">
    <location>
        <begin position="394"/>
        <end position="694"/>
    </location>
</feature>
<dbReference type="InterPro" id="IPR012978">
    <property type="entry name" value="HEAT_RRP12"/>
</dbReference>
<comment type="similarity">
    <text evidence="1">Belongs to the RRP12 family.</text>
</comment>
<dbReference type="InterPro" id="IPR052087">
    <property type="entry name" value="RRP12"/>
</dbReference>
<dbReference type="VEuPathDB" id="CryptoDB:ChTU502y2012_405g0175"/>
<name>A0A0S4TKH7_CRYHO</name>
<sequence>MDPLIFDLEESLKSLSLKKESYLEAYQSFLIIKESILSRNGFCTVPIFINLTFEAIENILSGNKLDNIYYANADVKTLTGLLTLQKRILGTLDVNILGTNYLAISQVIINRLVGILVLISKNGQAKIELNQATSILKQFCSAFDSIQLSPKTFINLMEILLESRISEKQKIQIQICIIDLLKLVQDNSLILLSIHKLALHYLSIHGQRQLDVSKGFALEYNEQILIPINQLYFSLVNFLDQSQIKEYLNTLLQLCTLKQYRFFSIYALKCLKNQVNLLDKLKFESRHIWIPLYTLEHLTCDFKEVRDAVLIQTYLETCINCLKYVLFDTFEKDIQQMGIDALIDTFIHSLKQFMFTTDNAIHSTVINSLIDLFLRAKESITEYPELEKSIEKYALFELIITKLLPLCSSMLDDYRYKLSLPELLRLLIIMIESWDELVIIYYYYNTIEILRIKRSRGIELFQEVICKTLDMASVALCGISNYLSFEYKDLSNLKEELRRIVGSITRAFGPNLVLKKRPLSFDNVELADHNFAIKSNSWLLPLLRVHINRTELSFFIENLLPIALKLNKYCSKYKDAEPNYARLYSILEEQVWALLPGFFDEPLDFIETFGNRDGNLRSYMIQLLERPGLRDHICNALLRISRQTFIGRGLSNDNEDELYYAKKMSNIDNRKYYVAMKTWKENTKALNMHSNTFLSLLIVRFLNCNSENARESQVNIIKEQESQHYLICIQNLVPFCDESVLQKNLKNFYIVWENLAQGVESSRLPLSCGKIIALLDVAIIMFKRISFDKVNSILSYFLRLLKVLLTRESKNYFNERSQLLRRLYKGLKVGLETLRDRTSTPLGLKDQLSEIWKIITLDSGKCPVNSLKHRLSCLRVFLQLIKKIDEKEFALYFGKDQIINHLIPEILFSIREPNFTVRINAITLLKSLIECCIENDQLLEIIIVKMITLSQINTGQINNDYIEISCIISLSRIIFDYGDVIQNRLQTHGNSILQLIINFIVHSLNNANPLIYFNSLKCIRIFLLRLNADLMWNYTQNIISNILNNQCSLKFRIYVRKVLISLIKRFGAEKTFQVFPLEHNQLYRYLIREMNKTSRKKARKNNQDIFNNICDEVDELETKESIFKDQEFFHNIEYDDIISSDEDSESRKKSSFGIKTSYNSQIKHSTSNYHKDTSKSLTIIDDGYGNFVNPTDLLSSEASSRILCTISNKITNRHCNDDDGTVEFDKVLNKVIVNEKSRPANIDINKSPELNFSPLKCEGIKFYKRTSTKKNDNQKKRRQHITVKSAKEFKSKNAQGDIAKNGMQPFAYLRLNPALSKEKHKLSATKSISTVFKKKVEIR</sequence>
<organism evidence="3">
    <name type="scientific">Cryptosporidium hominis</name>
    <dbReference type="NCBI Taxonomy" id="237895"/>
    <lineage>
        <taxon>Eukaryota</taxon>
        <taxon>Sar</taxon>
        <taxon>Alveolata</taxon>
        <taxon>Apicomplexa</taxon>
        <taxon>Conoidasida</taxon>
        <taxon>Coccidia</taxon>
        <taxon>Eucoccidiorida</taxon>
        <taxon>Eimeriorina</taxon>
        <taxon>Cryptosporidiidae</taxon>
        <taxon>Cryptosporidium</taxon>
    </lineage>
</organism>
<dbReference type="GO" id="GO:0005634">
    <property type="term" value="C:nucleus"/>
    <property type="evidence" value="ECO:0007669"/>
    <property type="project" value="UniProtKB-SubCell"/>
</dbReference>
<reference evidence="3" key="1">
    <citation type="submission" date="2015-08" db="EMBL/GenBank/DDBJ databases">
        <authorList>
            <person name="Babu N.S."/>
            <person name="Beckwith C.J."/>
            <person name="Beseler K.G."/>
            <person name="Brison A."/>
            <person name="Carone J.V."/>
            <person name="Caskin T.P."/>
            <person name="Diamond M."/>
            <person name="Durham M.E."/>
            <person name="Foxe J.M."/>
            <person name="Go M."/>
            <person name="Henderson B.A."/>
            <person name="Jones I.B."/>
            <person name="McGettigan J.A."/>
            <person name="Micheletti S.J."/>
            <person name="Nasrallah M.E."/>
            <person name="Ortiz D."/>
            <person name="Piller C.R."/>
            <person name="Privatt S.R."/>
            <person name="Schneider S.L."/>
            <person name="Sharp S."/>
            <person name="Smith T.C."/>
            <person name="Stanton J.D."/>
            <person name="Ullery H.E."/>
            <person name="Wilson R.J."/>
            <person name="Serrano M.G."/>
            <person name="Buck G."/>
            <person name="Lee V."/>
            <person name="Wang Y."/>
            <person name="Carvalho R."/>
            <person name="Voegtly L."/>
            <person name="Shi R."/>
            <person name="Duckworth R."/>
            <person name="Johnson A."/>
            <person name="Loviza R."/>
            <person name="Walstead R."/>
            <person name="Shah Z."/>
            <person name="Kiflezghi M."/>
            <person name="Wade K."/>
            <person name="Ball S.L."/>
            <person name="Bradley K.W."/>
            <person name="Asai D.J."/>
            <person name="Bowman C.A."/>
            <person name="Russell D.A."/>
            <person name="Pope W.H."/>
            <person name="Jacobs-Sera D."/>
            <person name="Hendrix R.W."/>
            <person name="Hatfull G.F."/>
        </authorList>
    </citation>
    <scope>NUCLEOTIDE SEQUENCE [LARGE SCALE GENOMIC DNA]</scope>
</reference>
<evidence type="ECO:0000259" key="2">
    <source>
        <dbReference type="Pfam" id="PF08161"/>
    </source>
</evidence>
<dbReference type="SUPFAM" id="SSF48371">
    <property type="entry name" value="ARM repeat"/>
    <property type="match status" value="1"/>
</dbReference>
<accession>A0A0S4TKH7</accession>
<dbReference type="Gene3D" id="1.25.10.10">
    <property type="entry name" value="Leucine-rich Repeat Variant"/>
    <property type="match status" value="1"/>
</dbReference>
<proteinExistence type="inferred from homology"/>
<dbReference type="InterPro" id="IPR016024">
    <property type="entry name" value="ARM-type_fold"/>
</dbReference>
<dbReference type="Pfam" id="PF08161">
    <property type="entry name" value="RRP12_HEAT"/>
    <property type="match status" value="1"/>
</dbReference>
<dbReference type="Proteomes" id="UP000199752">
    <property type="component" value="Chromosome 8"/>
</dbReference>